<proteinExistence type="inferred from homology"/>
<protein>
    <submittedName>
        <fullName evidence="4">Uncharacterized protein</fullName>
    </submittedName>
</protein>
<organism evidence="4 5">
    <name type="scientific">Lithospermum erythrorhizon</name>
    <name type="common">Purple gromwell</name>
    <name type="synonym">Lithospermum officinale var. erythrorhizon</name>
    <dbReference type="NCBI Taxonomy" id="34254"/>
    <lineage>
        <taxon>Eukaryota</taxon>
        <taxon>Viridiplantae</taxon>
        <taxon>Streptophyta</taxon>
        <taxon>Embryophyta</taxon>
        <taxon>Tracheophyta</taxon>
        <taxon>Spermatophyta</taxon>
        <taxon>Magnoliopsida</taxon>
        <taxon>eudicotyledons</taxon>
        <taxon>Gunneridae</taxon>
        <taxon>Pentapetalae</taxon>
        <taxon>asterids</taxon>
        <taxon>lamiids</taxon>
        <taxon>Boraginales</taxon>
        <taxon>Boraginaceae</taxon>
        <taxon>Boraginoideae</taxon>
        <taxon>Lithospermeae</taxon>
        <taxon>Lithospermum</taxon>
    </lineage>
</organism>
<accession>A0AAV3PX94</accession>
<dbReference type="PANTHER" id="PTHR13068">
    <property type="entry name" value="CGI-12 PROTEIN-RELATED"/>
    <property type="match status" value="1"/>
</dbReference>
<sequence>MIVQICKTLVYLKKPPNPNFLQLQYSAETSIFTQNSYKSSQCIVPYKEARKFGFCFGILEGKWFLKNPFGSSFEQHWWPTGHSAYNRILPSILVLKDILGSVYCVVKLLKVSVWFLKYDLEKTLLPNIEFLKSCGIGMDQLIRHIFLSPRTFLRRIEKLKKDVQKVDELKFDKNSKTYLYAVTTVSWLSDET</sequence>
<keyword evidence="5" id="KW-1185">Reference proteome</keyword>
<comment type="caution">
    <text evidence="4">The sequence shown here is derived from an EMBL/GenBank/DDBJ whole genome shotgun (WGS) entry which is preliminary data.</text>
</comment>
<dbReference type="InterPro" id="IPR038538">
    <property type="entry name" value="MTERF_sf"/>
</dbReference>
<dbReference type="PANTHER" id="PTHR13068:SF130">
    <property type="entry name" value="TRANSCRIPTION TERMINATION FACTOR MTERF6, CHLOROPLASTIC_MITOCHONDRIAL-LIKE"/>
    <property type="match status" value="1"/>
</dbReference>
<dbReference type="Proteomes" id="UP001454036">
    <property type="component" value="Unassembled WGS sequence"/>
</dbReference>
<keyword evidence="3" id="KW-0809">Transit peptide</keyword>
<evidence type="ECO:0000256" key="1">
    <source>
        <dbReference type="ARBA" id="ARBA00007692"/>
    </source>
</evidence>
<evidence type="ECO:0000256" key="3">
    <source>
        <dbReference type="ARBA" id="ARBA00022946"/>
    </source>
</evidence>
<keyword evidence="2" id="KW-0804">Transcription</keyword>
<dbReference type="InterPro" id="IPR003690">
    <property type="entry name" value="MTERF"/>
</dbReference>
<dbReference type="AlphaFoldDB" id="A0AAV3PX94"/>
<keyword evidence="2" id="KW-0806">Transcription termination</keyword>
<comment type="similarity">
    <text evidence="1">Belongs to the mTERF family.</text>
</comment>
<dbReference type="Gene3D" id="1.25.70.10">
    <property type="entry name" value="Transcription termination factor 3, mitochondrial"/>
    <property type="match status" value="1"/>
</dbReference>
<evidence type="ECO:0000313" key="5">
    <source>
        <dbReference type="Proteomes" id="UP001454036"/>
    </source>
</evidence>
<evidence type="ECO:0000313" key="4">
    <source>
        <dbReference type="EMBL" id="GAA0155537.1"/>
    </source>
</evidence>
<dbReference type="GO" id="GO:0006353">
    <property type="term" value="P:DNA-templated transcription termination"/>
    <property type="evidence" value="ECO:0007669"/>
    <property type="project" value="UniProtKB-KW"/>
</dbReference>
<dbReference type="SMART" id="SM00733">
    <property type="entry name" value="Mterf"/>
    <property type="match status" value="1"/>
</dbReference>
<reference evidence="4 5" key="1">
    <citation type="submission" date="2024-01" db="EMBL/GenBank/DDBJ databases">
        <title>The complete chloroplast genome sequence of Lithospermum erythrorhizon: insights into the phylogenetic relationship among Boraginaceae species and the maternal lineages of purple gromwells.</title>
        <authorList>
            <person name="Okada T."/>
            <person name="Watanabe K."/>
        </authorList>
    </citation>
    <scope>NUCLEOTIDE SEQUENCE [LARGE SCALE GENOMIC DNA]</scope>
</reference>
<keyword evidence="2" id="KW-0805">Transcription regulation</keyword>
<gene>
    <name evidence="4" type="ORF">LIER_13243</name>
</gene>
<dbReference type="GO" id="GO:0003676">
    <property type="term" value="F:nucleic acid binding"/>
    <property type="evidence" value="ECO:0007669"/>
    <property type="project" value="InterPro"/>
</dbReference>
<dbReference type="EMBL" id="BAABME010002645">
    <property type="protein sequence ID" value="GAA0155537.1"/>
    <property type="molecule type" value="Genomic_DNA"/>
</dbReference>
<name>A0AAV3PX94_LITER</name>
<evidence type="ECO:0000256" key="2">
    <source>
        <dbReference type="ARBA" id="ARBA00022472"/>
    </source>
</evidence>